<dbReference type="AlphaFoldDB" id="A0A9D2P988"/>
<feature type="domain" description="Peptidase S55" evidence="1">
    <location>
        <begin position="201"/>
        <end position="425"/>
    </location>
</feature>
<keyword evidence="2" id="KW-0378">Hydrolase</keyword>
<accession>A0A9D2P988</accession>
<reference evidence="2" key="1">
    <citation type="journal article" date="2021" name="PeerJ">
        <title>Extensive microbial diversity within the chicken gut microbiome revealed by metagenomics and culture.</title>
        <authorList>
            <person name="Gilroy R."/>
            <person name="Ravi A."/>
            <person name="Getino M."/>
            <person name="Pursley I."/>
            <person name="Horton D.L."/>
            <person name="Alikhan N.F."/>
            <person name="Baker D."/>
            <person name="Gharbi K."/>
            <person name="Hall N."/>
            <person name="Watson M."/>
            <person name="Adriaenssens E.M."/>
            <person name="Foster-Nyarko E."/>
            <person name="Jarju S."/>
            <person name="Secka A."/>
            <person name="Antonio M."/>
            <person name="Oren A."/>
            <person name="Chaudhuri R.R."/>
            <person name="La Ragione R."/>
            <person name="Hildebrand F."/>
            <person name="Pallen M.J."/>
        </authorList>
    </citation>
    <scope>NUCLEOTIDE SEQUENCE</scope>
    <source>
        <strain evidence="2">CHK183-5548</strain>
    </source>
</reference>
<organism evidence="2 3">
    <name type="scientific">Candidatus Lachnoclostridium pullistercoris</name>
    <dbReference type="NCBI Taxonomy" id="2838632"/>
    <lineage>
        <taxon>Bacteria</taxon>
        <taxon>Bacillati</taxon>
        <taxon>Bacillota</taxon>
        <taxon>Clostridia</taxon>
        <taxon>Lachnospirales</taxon>
        <taxon>Lachnospiraceae</taxon>
    </lineage>
</organism>
<evidence type="ECO:0000313" key="3">
    <source>
        <dbReference type="Proteomes" id="UP000823883"/>
    </source>
</evidence>
<dbReference type="InterPro" id="IPR008763">
    <property type="entry name" value="Peptidase_S55"/>
</dbReference>
<dbReference type="InterPro" id="IPR014219">
    <property type="entry name" value="SpoIVB"/>
</dbReference>
<evidence type="ECO:0000259" key="1">
    <source>
        <dbReference type="PROSITE" id="PS51494"/>
    </source>
</evidence>
<dbReference type="SUPFAM" id="SSF50156">
    <property type="entry name" value="PDZ domain-like"/>
    <property type="match status" value="1"/>
</dbReference>
<dbReference type="InterPro" id="IPR009003">
    <property type="entry name" value="Peptidase_S1_PA"/>
</dbReference>
<evidence type="ECO:0000313" key="2">
    <source>
        <dbReference type="EMBL" id="HJC46532.1"/>
    </source>
</evidence>
<gene>
    <name evidence="2" type="primary">spoIVB</name>
    <name evidence="2" type="ORF">IAA04_00580</name>
</gene>
<reference evidence="2" key="2">
    <citation type="submission" date="2021-04" db="EMBL/GenBank/DDBJ databases">
        <authorList>
            <person name="Gilroy R."/>
        </authorList>
    </citation>
    <scope>NUCLEOTIDE SEQUENCE</scope>
    <source>
        <strain evidence="2">CHK183-5548</strain>
    </source>
</reference>
<name>A0A9D2P988_9FIRM</name>
<comment type="caution">
    <text evidence="2">The sequence shown here is derived from an EMBL/GenBank/DDBJ whole genome shotgun (WGS) entry which is preliminary data.</text>
</comment>
<dbReference type="Proteomes" id="UP000823883">
    <property type="component" value="Unassembled WGS sequence"/>
</dbReference>
<dbReference type="SUPFAM" id="SSF50494">
    <property type="entry name" value="Trypsin-like serine proteases"/>
    <property type="match status" value="1"/>
</dbReference>
<dbReference type="GO" id="GO:0016787">
    <property type="term" value="F:hydrolase activity"/>
    <property type="evidence" value="ECO:0007669"/>
    <property type="project" value="UniProtKB-KW"/>
</dbReference>
<proteinExistence type="predicted"/>
<dbReference type="Gene3D" id="2.30.42.10">
    <property type="match status" value="1"/>
</dbReference>
<dbReference type="EMBL" id="DWWL01000003">
    <property type="protein sequence ID" value="HJC46532.1"/>
    <property type="molecule type" value="Genomic_DNA"/>
</dbReference>
<dbReference type="Pfam" id="PF05580">
    <property type="entry name" value="Peptidase_S55"/>
    <property type="match status" value="1"/>
</dbReference>
<dbReference type="NCBIfam" id="TIGR02860">
    <property type="entry name" value="spore_IV_B"/>
    <property type="match status" value="1"/>
</dbReference>
<dbReference type="InterPro" id="IPR036034">
    <property type="entry name" value="PDZ_sf"/>
</dbReference>
<dbReference type="PROSITE" id="PS51494">
    <property type="entry name" value="SPOIVB"/>
    <property type="match status" value="1"/>
</dbReference>
<dbReference type="EC" id="3.4.21.116" evidence="2"/>
<protein>
    <submittedName>
        <fullName evidence="2">SpoIVB peptidase</fullName>
        <ecNumber evidence="2">3.4.21.116</ecNumber>
    </submittedName>
</protein>
<sequence>MTGMQRFKKSMLKLFAAGALSAVVFTGWYAERMIPDHFSIVADQVESFRFPGLISSTLLSESAEVALGNGSHIPADEIKITRDDTFTMYAKNKGSYQLNLKLFGLLPLKNIQVDVVDTQYAVPCGLPVGIYLKSKGIMVIGTGEVAGPDGTVAEPSLGILQSGDYIEAVNGTPLSTKEELMEEVDGCGGAETVLTVRRSGSEIDVKVRPAMDADGGYKLGAWVRDDTQGIGTMTYVDLNGHFGALGHGISDSDTGEIVQIEDGSLYETAVMGIEKGSAGRPGVMSGVIYYGPGSSLGAIEANTEEGVFGTVNSRFQEKLKSEPLEIGYKQDVKEGPAIIRSSVSGELKDYAIEIEKVDYSSSKTGKGMVIKVTDSDLLALTGGIVQGMSGSPIIQDGKLIGAVTHVFIQDSAKGYGIFVENMLKH</sequence>